<sequence>MKDLLTDAETVGLGLKVLVEPKLYGLGLVPEIKSESQSVSADKFYQRVDKQIKQNGGVKAPTTSGYSLGGTLSD</sequence>
<protein>
    <submittedName>
        <fullName evidence="1">Uncharacterized protein</fullName>
    </submittedName>
</protein>
<gene>
    <name evidence="1" type="ORF">FC21_GL000242</name>
</gene>
<name>A0A0R1ULX9_9LACO</name>
<dbReference type="AlphaFoldDB" id="A0A0R1ULX9"/>
<keyword evidence="2" id="KW-1185">Reference proteome</keyword>
<dbReference type="STRING" id="417373.GCA_001570685_00868"/>
<dbReference type="EMBL" id="AZGC01000054">
    <property type="protein sequence ID" value="KRL92522.1"/>
    <property type="molecule type" value="Genomic_DNA"/>
</dbReference>
<organism evidence="1 2">
    <name type="scientific">Limosilactobacillus equigenerosi DSM 18793 = JCM 14505</name>
    <dbReference type="NCBI Taxonomy" id="1423742"/>
    <lineage>
        <taxon>Bacteria</taxon>
        <taxon>Bacillati</taxon>
        <taxon>Bacillota</taxon>
        <taxon>Bacilli</taxon>
        <taxon>Lactobacillales</taxon>
        <taxon>Lactobacillaceae</taxon>
        <taxon>Limosilactobacillus</taxon>
    </lineage>
</organism>
<dbReference type="PATRIC" id="fig|1423742.4.peg.255"/>
<reference evidence="1 2" key="1">
    <citation type="journal article" date="2015" name="Genome Announc.">
        <title>Expanding the biotechnology potential of lactobacilli through comparative genomics of 213 strains and associated genera.</title>
        <authorList>
            <person name="Sun Z."/>
            <person name="Harris H.M."/>
            <person name="McCann A."/>
            <person name="Guo C."/>
            <person name="Argimon S."/>
            <person name="Zhang W."/>
            <person name="Yang X."/>
            <person name="Jeffery I.B."/>
            <person name="Cooney J.C."/>
            <person name="Kagawa T.F."/>
            <person name="Liu W."/>
            <person name="Song Y."/>
            <person name="Salvetti E."/>
            <person name="Wrobel A."/>
            <person name="Rasinkangas P."/>
            <person name="Parkhill J."/>
            <person name="Rea M.C."/>
            <person name="O'Sullivan O."/>
            <person name="Ritari J."/>
            <person name="Douillard F.P."/>
            <person name="Paul Ross R."/>
            <person name="Yang R."/>
            <person name="Briner A.E."/>
            <person name="Felis G.E."/>
            <person name="de Vos W.M."/>
            <person name="Barrangou R."/>
            <person name="Klaenhammer T.R."/>
            <person name="Caufield P.W."/>
            <person name="Cui Y."/>
            <person name="Zhang H."/>
            <person name="O'Toole P.W."/>
        </authorList>
    </citation>
    <scope>NUCLEOTIDE SEQUENCE [LARGE SCALE GENOMIC DNA]</scope>
    <source>
        <strain evidence="1 2">DSM 18793</strain>
    </source>
</reference>
<dbReference type="RefSeq" id="WP_054653255.1">
    <property type="nucleotide sequence ID" value="NZ_AZGC01000054.1"/>
</dbReference>
<evidence type="ECO:0000313" key="2">
    <source>
        <dbReference type="Proteomes" id="UP000051084"/>
    </source>
</evidence>
<dbReference type="Proteomes" id="UP000051084">
    <property type="component" value="Unassembled WGS sequence"/>
</dbReference>
<proteinExistence type="predicted"/>
<evidence type="ECO:0000313" key="1">
    <source>
        <dbReference type="EMBL" id="KRL92522.1"/>
    </source>
</evidence>
<comment type="caution">
    <text evidence="1">The sequence shown here is derived from an EMBL/GenBank/DDBJ whole genome shotgun (WGS) entry which is preliminary data.</text>
</comment>
<accession>A0A0R1ULX9</accession>
<dbReference type="OrthoDB" id="6450827at2"/>